<dbReference type="InterPro" id="IPR001254">
    <property type="entry name" value="Trypsin_dom"/>
</dbReference>
<dbReference type="InterPro" id="IPR009003">
    <property type="entry name" value="Peptidase_S1_PA"/>
</dbReference>
<dbReference type="InterPro" id="IPR018114">
    <property type="entry name" value="TRYPSIN_HIS"/>
</dbReference>
<proteinExistence type="predicted"/>
<dbReference type="SUPFAM" id="SSF50494">
    <property type="entry name" value="Trypsin-like serine proteases"/>
    <property type="match status" value="1"/>
</dbReference>
<accession>A0A370HCV4</accession>
<dbReference type="InterPro" id="IPR043504">
    <property type="entry name" value="Peptidase_S1_PA_chymotrypsin"/>
</dbReference>
<feature type="signal peptide" evidence="1">
    <location>
        <begin position="1"/>
        <end position="19"/>
    </location>
</feature>
<feature type="domain" description="Peptidase S1" evidence="2">
    <location>
        <begin position="71"/>
        <end position="191"/>
    </location>
</feature>
<dbReference type="PROSITE" id="PS00135">
    <property type="entry name" value="TRYPSIN_SER"/>
    <property type="match status" value="1"/>
</dbReference>
<keyword evidence="1" id="KW-0732">Signal</keyword>
<evidence type="ECO:0000313" key="4">
    <source>
        <dbReference type="Proteomes" id="UP000255355"/>
    </source>
</evidence>
<dbReference type="OrthoDB" id="4536940at2"/>
<comment type="caution">
    <text evidence="3">The sequence shown here is derived from an EMBL/GenBank/DDBJ whole genome shotgun (WGS) entry which is preliminary data.</text>
</comment>
<evidence type="ECO:0000259" key="2">
    <source>
        <dbReference type="Pfam" id="PF00089"/>
    </source>
</evidence>
<dbReference type="STRING" id="1210089.GCA_001613165_03871"/>
<evidence type="ECO:0000313" key="3">
    <source>
        <dbReference type="EMBL" id="RDI54610.1"/>
    </source>
</evidence>
<dbReference type="InterPro" id="IPR033116">
    <property type="entry name" value="TRYPSIN_SER"/>
</dbReference>
<name>A0A370HCV4_9NOCA</name>
<dbReference type="AlphaFoldDB" id="A0A370HCV4"/>
<dbReference type="Pfam" id="PF00089">
    <property type="entry name" value="Trypsin"/>
    <property type="match status" value="1"/>
</dbReference>
<feature type="chain" id="PRO_5039269101" description="Peptidase S1 domain-containing protein" evidence="1">
    <location>
        <begin position="20"/>
        <end position="238"/>
    </location>
</feature>
<reference evidence="3 4" key="1">
    <citation type="submission" date="2018-07" db="EMBL/GenBank/DDBJ databases">
        <title>Genomic Encyclopedia of Type Strains, Phase IV (KMG-IV): sequencing the most valuable type-strain genomes for metagenomic binning, comparative biology and taxonomic classification.</title>
        <authorList>
            <person name="Goeker M."/>
        </authorList>
    </citation>
    <scope>NUCLEOTIDE SEQUENCE [LARGE SCALE GENOMIC DNA]</scope>
    <source>
        <strain evidence="3 4">DSM 44952</strain>
    </source>
</reference>
<dbReference type="GO" id="GO:0004252">
    <property type="term" value="F:serine-type endopeptidase activity"/>
    <property type="evidence" value="ECO:0007669"/>
    <property type="project" value="InterPro"/>
</dbReference>
<keyword evidence="4" id="KW-1185">Reference proteome</keyword>
<dbReference type="RefSeq" id="WP_068021376.1">
    <property type="nucleotide sequence ID" value="NZ_QQAZ01000002.1"/>
</dbReference>
<dbReference type="EMBL" id="QQAZ01000002">
    <property type="protein sequence ID" value="RDI54610.1"/>
    <property type="molecule type" value="Genomic_DNA"/>
</dbReference>
<sequence>MVTVRSIAARIAVVGVAVAAGMTGTGGVAHADGPVIGGGSGILLTTSNPRQLALCTLTAIGYDREDKLVGITAGHCAEDAGVLVGAEAMPGAGPLGFVAVQDVEDDWAVIEFDPNRVTPVRQVGPSALTGIGAPAGAGEILCKNGRTTGFTCGVVWTADPVQSVSQICAGHGDSGGPVLRGEELVGMINGGISPLGDIELPCTGPGNPIHEPTVSNQFTAVLDELNQADARGSGFRPL</sequence>
<evidence type="ECO:0000256" key="1">
    <source>
        <dbReference type="SAM" id="SignalP"/>
    </source>
</evidence>
<protein>
    <recommendedName>
        <fullName evidence="2">Peptidase S1 domain-containing protein</fullName>
    </recommendedName>
</protein>
<dbReference type="Gene3D" id="2.40.10.10">
    <property type="entry name" value="Trypsin-like serine proteases"/>
    <property type="match status" value="2"/>
</dbReference>
<dbReference type="PROSITE" id="PS00134">
    <property type="entry name" value="TRYPSIN_HIS"/>
    <property type="match status" value="1"/>
</dbReference>
<gene>
    <name evidence="3" type="ORF">DFR68_102739</name>
</gene>
<dbReference type="GO" id="GO:0006508">
    <property type="term" value="P:proteolysis"/>
    <property type="evidence" value="ECO:0007669"/>
    <property type="project" value="InterPro"/>
</dbReference>
<organism evidence="3 4">
    <name type="scientific">Nocardia mexicana</name>
    <dbReference type="NCBI Taxonomy" id="279262"/>
    <lineage>
        <taxon>Bacteria</taxon>
        <taxon>Bacillati</taxon>
        <taxon>Actinomycetota</taxon>
        <taxon>Actinomycetes</taxon>
        <taxon>Mycobacteriales</taxon>
        <taxon>Nocardiaceae</taxon>
        <taxon>Nocardia</taxon>
    </lineage>
</organism>
<dbReference type="Proteomes" id="UP000255355">
    <property type="component" value="Unassembled WGS sequence"/>
</dbReference>